<name>A0ACB9FSQ2_9ASTR</name>
<protein>
    <submittedName>
        <fullName evidence="1">Uncharacterized protein</fullName>
    </submittedName>
</protein>
<comment type="caution">
    <text evidence="1">The sequence shown here is derived from an EMBL/GenBank/DDBJ whole genome shotgun (WGS) entry which is preliminary data.</text>
</comment>
<evidence type="ECO:0000313" key="2">
    <source>
        <dbReference type="Proteomes" id="UP001056120"/>
    </source>
</evidence>
<reference evidence="1 2" key="2">
    <citation type="journal article" date="2022" name="Mol. Ecol. Resour.">
        <title>The genomes of chicory, endive, great burdock and yacon provide insights into Asteraceae paleo-polyploidization history and plant inulin production.</title>
        <authorList>
            <person name="Fan W."/>
            <person name="Wang S."/>
            <person name="Wang H."/>
            <person name="Wang A."/>
            <person name="Jiang F."/>
            <person name="Liu H."/>
            <person name="Zhao H."/>
            <person name="Xu D."/>
            <person name="Zhang Y."/>
        </authorList>
    </citation>
    <scope>NUCLEOTIDE SEQUENCE [LARGE SCALE GENOMIC DNA]</scope>
    <source>
        <strain evidence="2">cv. Yunnan</strain>
        <tissue evidence="1">Leaves</tissue>
    </source>
</reference>
<dbReference type="Proteomes" id="UP001056120">
    <property type="component" value="Linkage Group LG16"/>
</dbReference>
<keyword evidence="2" id="KW-1185">Reference proteome</keyword>
<proteinExistence type="predicted"/>
<evidence type="ECO:0000313" key="1">
    <source>
        <dbReference type="EMBL" id="KAI3773938.1"/>
    </source>
</evidence>
<organism evidence="1 2">
    <name type="scientific">Smallanthus sonchifolius</name>
    <dbReference type="NCBI Taxonomy" id="185202"/>
    <lineage>
        <taxon>Eukaryota</taxon>
        <taxon>Viridiplantae</taxon>
        <taxon>Streptophyta</taxon>
        <taxon>Embryophyta</taxon>
        <taxon>Tracheophyta</taxon>
        <taxon>Spermatophyta</taxon>
        <taxon>Magnoliopsida</taxon>
        <taxon>eudicotyledons</taxon>
        <taxon>Gunneridae</taxon>
        <taxon>Pentapetalae</taxon>
        <taxon>asterids</taxon>
        <taxon>campanulids</taxon>
        <taxon>Asterales</taxon>
        <taxon>Asteraceae</taxon>
        <taxon>Asteroideae</taxon>
        <taxon>Heliantheae alliance</taxon>
        <taxon>Millerieae</taxon>
        <taxon>Smallanthus</taxon>
    </lineage>
</organism>
<sequence length="688" mass="77383">MFSTPVEEVPEPSFEPERDLHRRLRARSLFVAWLLEFDEVVVDEVEEMANEDAGRTLSDFGKPTLEGLESSINRPTVGAHQFEIKSSIIQMVQNMCQFDGKDHEDPNTHLASFLEICATFKIRDATDDAIRLRLFPFSLRDRAKAWLLSLPPRSISTWDQIAAKFLEKYFPPEKTSKLRARILSFQQDDGETIYEAWERFKELMRNSPALLKFQFDSKSPVPVLGTLGFVLDFADPSVQAKACLLESFEELFNVDKSMYSQGYNPNLNSKFGDIIARMPPRRAVNANSSNSNVDLAALLTQLIGQMIQANNNSDGSNTQGNGANPPYCTFKHFNSCNPTKFFGTEGATGLLQWFERMESTFLNSDCPDNLKVRYAASVFQKRALTWWNGEKRTRGNESAMSLSWDEMKRLMTDEFCPRNEMRKLEAEFRDLTQDSGENLTYTTRFQELSLLVPHMVTPLARGIEKYIGGLPMPLQDTVLGSNPSTLEDAIRLSAMLTDNHVKAGTLSRKGTKKVVDKAATFVSDKDEEPESSHHDKKHKAQNFAAITPAVPVTQVTPAGQILRNYVGSFPQCPTCKYHHAPHAACRLCSKCGRYGHVVTTCRARTIVNQATQGNHPVPLTVTYGRACYECGDPNHFRNQCPRLQNQGGPRGRAFNINANEAPTNDDTVNGTFLCSLSLCIRFIQYSCQ</sequence>
<reference evidence="2" key="1">
    <citation type="journal article" date="2022" name="Mol. Ecol. Resour.">
        <title>The genomes of chicory, endive, great burdock and yacon provide insights into Asteraceae palaeo-polyploidization history and plant inulin production.</title>
        <authorList>
            <person name="Fan W."/>
            <person name="Wang S."/>
            <person name="Wang H."/>
            <person name="Wang A."/>
            <person name="Jiang F."/>
            <person name="Liu H."/>
            <person name="Zhao H."/>
            <person name="Xu D."/>
            <person name="Zhang Y."/>
        </authorList>
    </citation>
    <scope>NUCLEOTIDE SEQUENCE [LARGE SCALE GENOMIC DNA]</scope>
    <source>
        <strain evidence="2">cv. Yunnan</strain>
    </source>
</reference>
<dbReference type="EMBL" id="CM042033">
    <property type="protein sequence ID" value="KAI3773938.1"/>
    <property type="molecule type" value="Genomic_DNA"/>
</dbReference>
<accession>A0ACB9FSQ2</accession>
<gene>
    <name evidence="1" type="ORF">L1987_48477</name>
</gene>